<evidence type="ECO:0000256" key="1">
    <source>
        <dbReference type="ARBA" id="ARBA00008560"/>
    </source>
</evidence>
<evidence type="ECO:0000313" key="7">
    <source>
        <dbReference type="EMBL" id="PJE59626.1"/>
    </source>
</evidence>
<comment type="caution">
    <text evidence="7">The sequence shown here is derived from an EMBL/GenBank/DDBJ whole genome shotgun (WGS) entry which is preliminary data.</text>
</comment>
<dbReference type="InterPro" id="IPR044957">
    <property type="entry name" value="Ribosomal_bL32_bact"/>
</dbReference>
<dbReference type="AlphaFoldDB" id="A0A2M8KI76"/>
<feature type="region of interest" description="Disordered" evidence="6">
    <location>
        <begin position="69"/>
        <end position="92"/>
    </location>
</feature>
<dbReference type="Gene3D" id="1.20.5.640">
    <property type="entry name" value="Single helix bin"/>
    <property type="match status" value="1"/>
</dbReference>
<evidence type="ECO:0000256" key="3">
    <source>
        <dbReference type="ARBA" id="ARBA00023274"/>
    </source>
</evidence>
<dbReference type="NCBIfam" id="TIGR01031">
    <property type="entry name" value="rpmF_bact"/>
    <property type="match status" value="1"/>
</dbReference>
<name>A0A2M8KI76_9BACT</name>
<comment type="similarity">
    <text evidence="1 5">Belongs to the bacterial ribosomal protein bL32 family.</text>
</comment>
<sequence>MPVPKQRHTKSKRNRRRSHHALKKQNIIACPNCGQPVLPHRLCGNCGFYKGRQVIDVLAKLEKKQKKEKEKELAEQQEQAQSLDMKEMSKGS</sequence>
<feature type="region of interest" description="Disordered" evidence="6">
    <location>
        <begin position="1"/>
        <end position="23"/>
    </location>
</feature>
<evidence type="ECO:0000256" key="6">
    <source>
        <dbReference type="SAM" id="MobiDB-lite"/>
    </source>
</evidence>
<dbReference type="InterPro" id="IPR011332">
    <property type="entry name" value="Ribosomal_zn-bd"/>
</dbReference>
<evidence type="ECO:0000256" key="4">
    <source>
        <dbReference type="ARBA" id="ARBA00035178"/>
    </source>
</evidence>
<dbReference type="PANTHER" id="PTHR35534">
    <property type="entry name" value="50S RIBOSOMAL PROTEIN L32"/>
    <property type="match status" value="1"/>
</dbReference>
<dbReference type="GO" id="GO:0015934">
    <property type="term" value="C:large ribosomal subunit"/>
    <property type="evidence" value="ECO:0007669"/>
    <property type="project" value="InterPro"/>
</dbReference>
<dbReference type="Pfam" id="PF01783">
    <property type="entry name" value="Ribosomal_L32p"/>
    <property type="match status" value="1"/>
</dbReference>
<gene>
    <name evidence="5 7" type="primary">rpmF</name>
    <name evidence="7" type="ORF">COU85_02680</name>
</gene>
<dbReference type="GO" id="GO:0003735">
    <property type="term" value="F:structural constituent of ribosome"/>
    <property type="evidence" value="ECO:0007669"/>
    <property type="project" value="InterPro"/>
</dbReference>
<dbReference type="HAMAP" id="MF_00340">
    <property type="entry name" value="Ribosomal_bL32"/>
    <property type="match status" value="1"/>
</dbReference>
<dbReference type="PANTHER" id="PTHR35534:SF1">
    <property type="entry name" value="LARGE RIBOSOMAL SUBUNIT PROTEIN BL32"/>
    <property type="match status" value="1"/>
</dbReference>
<evidence type="ECO:0000256" key="2">
    <source>
        <dbReference type="ARBA" id="ARBA00022980"/>
    </source>
</evidence>
<proteinExistence type="inferred from homology"/>
<dbReference type="SUPFAM" id="SSF57829">
    <property type="entry name" value="Zn-binding ribosomal proteins"/>
    <property type="match status" value="1"/>
</dbReference>
<evidence type="ECO:0000256" key="5">
    <source>
        <dbReference type="HAMAP-Rule" id="MF_00340"/>
    </source>
</evidence>
<evidence type="ECO:0000313" key="8">
    <source>
        <dbReference type="Proteomes" id="UP000231086"/>
    </source>
</evidence>
<keyword evidence="3 5" id="KW-0687">Ribonucleoprotein</keyword>
<dbReference type="GO" id="GO:0006412">
    <property type="term" value="P:translation"/>
    <property type="evidence" value="ECO:0007669"/>
    <property type="project" value="UniProtKB-UniRule"/>
</dbReference>
<accession>A0A2M8KI76</accession>
<keyword evidence="2 5" id="KW-0689">Ribosomal protein</keyword>
<dbReference type="Proteomes" id="UP000231086">
    <property type="component" value="Unassembled WGS sequence"/>
</dbReference>
<organism evidence="7 8">
    <name type="scientific">Candidatus Portnoybacteria bacterium CG10_big_fil_rev_8_21_14_0_10_44_7</name>
    <dbReference type="NCBI Taxonomy" id="1974816"/>
    <lineage>
        <taxon>Bacteria</taxon>
        <taxon>Candidatus Portnoyibacteriota</taxon>
    </lineage>
</organism>
<reference evidence="8" key="1">
    <citation type="submission" date="2017-09" db="EMBL/GenBank/DDBJ databases">
        <title>Depth-based differentiation of microbial function through sediment-hosted aquifers and enrichment of novel symbionts in the deep terrestrial subsurface.</title>
        <authorList>
            <person name="Probst A.J."/>
            <person name="Ladd B."/>
            <person name="Jarett J.K."/>
            <person name="Geller-Mcgrath D.E."/>
            <person name="Sieber C.M.K."/>
            <person name="Emerson J.B."/>
            <person name="Anantharaman K."/>
            <person name="Thomas B.C."/>
            <person name="Malmstrom R."/>
            <person name="Stieglmeier M."/>
            <person name="Klingl A."/>
            <person name="Woyke T."/>
            <person name="Ryan C.M."/>
            <person name="Banfield J.F."/>
        </authorList>
    </citation>
    <scope>NUCLEOTIDE SEQUENCE [LARGE SCALE GENOMIC DNA]</scope>
</reference>
<protein>
    <recommendedName>
        <fullName evidence="4 5">Large ribosomal subunit protein bL32</fullName>
    </recommendedName>
</protein>
<dbReference type="EMBL" id="PFEA01000051">
    <property type="protein sequence ID" value="PJE59626.1"/>
    <property type="molecule type" value="Genomic_DNA"/>
</dbReference>
<dbReference type="InterPro" id="IPR002677">
    <property type="entry name" value="Ribosomal_bL32"/>
</dbReference>